<dbReference type="Pfam" id="PF07676">
    <property type="entry name" value="PD40"/>
    <property type="match status" value="3"/>
</dbReference>
<comment type="caution">
    <text evidence="9">The sequence shown here is derived from an EMBL/GenBank/DDBJ whole genome shotgun (WGS) entry which is preliminary data.</text>
</comment>
<keyword evidence="7" id="KW-0732">Signal</keyword>
<dbReference type="Pfam" id="PF00326">
    <property type="entry name" value="Peptidase_S9"/>
    <property type="match status" value="1"/>
</dbReference>
<dbReference type="Gene3D" id="2.120.10.30">
    <property type="entry name" value="TolB, C-terminal domain"/>
    <property type="match status" value="2"/>
</dbReference>
<evidence type="ECO:0000256" key="5">
    <source>
        <dbReference type="ARBA" id="ARBA00032596"/>
    </source>
</evidence>
<sequence>MSKILLNSLLLTCLAAGTLLAQSSAKRPLKPSDVYRLKSVSEPKVSPDGGWVAYVLSSADSAANKRKKDLWMVSWDGKESLQLTHTPDNESSPEWSPDGKYLSFISSRGGLDQAQLWLMDRRGGEAKKITSLKHSLEDYAWSPDGKQIALAIKTLADTSTNKKTKDPIVTDRFKFKQDIEGYLIGETTHLYVYTLATNKIDTLTKGDYNESSPVWSPDGRFLAFVSNRTPEPDRNTNTDIWVMEAKPAAPARQLTTWQGSDSSPRWSPDGKTIAYLRSSSETYSMYDQSQLAVVPAQGGSPKVLSQSLDRDVSTIRWSADGKSVYGLVDDDRQSYVARFDASTGKSSRVADGEKAFTELKKHPNGEWLTILSTPTLPAELYALEKGATRRLTMHQDSFMAPLAIAAPEGFTSTSKDGTKVSGLLFRPPGNASGKNLPLLVFIHGGPVAQDDWGFDLERQMLAAGGYAVAAVNYRGSNGRGAEFTRSIYADWGNLEVVDLLGAVDYLVKEGIADPERLGIGGWSYGGILTNATIATDTRFKAAASGAGVSMQLSFYGVDQYILQNENELGLPWKNIDNYLKVGFPFLHADRIKTPTLFMVGEKDFNVPAAGTEQMYQALRSLGVPTQLVIYPGQYHGISVPSYQKDRFERYLKWFDKYLDVSK</sequence>
<dbReference type="Proteomes" id="UP000295706">
    <property type="component" value="Unassembled WGS sequence"/>
</dbReference>
<dbReference type="SUPFAM" id="SSF82171">
    <property type="entry name" value="DPP6 N-terminal domain-like"/>
    <property type="match status" value="1"/>
</dbReference>
<keyword evidence="10" id="KW-1185">Reference proteome</keyword>
<feature type="signal peptide" evidence="7">
    <location>
        <begin position="1"/>
        <end position="21"/>
    </location>
</feature>
<dbReference type="GO" id="GO:0006508">
    <property type="term" value="P:proteolysis"/>
    <property type="evidence" value="ECO:0007669"/>
    <property type="project" value="InterPro"/>
</dbReference>
<evidence type="ECO:0000313" key="9">
    <source>
        <dbReference type="EMBL" id="TDB67995.1"/>
    </source>
</evidence>
<comment type="function">
    <text evidence="6">This enzyme catalyzes the hydrolysis of the N-terminal peptide bond of an N-acetylated peptide to generate an N-acetylated amino acid and a peptide with a free N-terminus. It preferentially cleaves off Ac-Ala, Ac-Met and Ac-Ser. Also, involved in the degradation of oxidized and glycated proteins.</text>
</comment>
<name>A0A4V2XAK7_9BACT</name>
<dbReference type="Gene3D" id="3.40.50.1820">
    <property type="entry name" value="alpha/beta hydrolase"/>
    <property type="match status" value="1"/>
</dbReference>
<dbReference type="AlphaFoldDB" id="A0A4V2XAK7"/>
<keyword evidence="3" id="KW-0007">Acetylation</keyword>
<keyword evidence="1" id="KW-0378">Hydrolase</keyword>
<dbReference type="InterPro" id="IPR002471">
    <property type="entry name" value="Pept_S9_AS"/>
</dbReference>
<dbReference type="InterPro" id="IPR029058">
    <property type="entry name" value="AB_hydrolase_fold"/>
</dbReference>
<evidence type="ECO:0000256" key="1">
    <source>
        <dbReference type="ARBA" id="ARBA00022801"/>
    </source>
</evidence>
<organism evidence="9 10">
    <name type="scientific">Arundinibacter roseus</name>
    <dbReference type="NCBI Taxonomy" id="2070510"/>
    <lineage>
        <taxon>Bacteria</taxon>
        <taxon>Pseudomonadati</taxon>
        <taxon>Bacteroidota</taxon>
        <taxon>Cytophagia</taxon>
        <taxon>Cytophagales</taxon>
        <taxon>Spirosomataceae</taxon>
        <taxon>Arundinibacter</taxon>
    </lineage>
</organism>
<keyword evidence="2" id="KW-0720">Serine protease</keyword>
<gene>
    <name evidence="9" type="ORF">EZE20_03455</name>
</gene>
<reference evidence="9 10" key="1">
    <citation type="submission" date="2019-02" db="EMBL/GenBank/DDBJ databases">
        <title>Arundinibacter roseus gen. nov., sp. nov., a new member of the family Cytophagaceae.</title>
        <authorList>
            <person name="Szuroczki S."/>
            <person name="Khayer B."/>
            <person name="Sproer C."/>
            <person name="Toumi M."/>
            <person name="Szabo A."/>
            <person name="Felfoldi T."/>
            <person name="Schumann P."/>
            <person name="Toth E."/>
        </authorList>
    </citation>
    <scope>NUCLEOTIDE SEQUENCE [LARGE SCALE GENOMIC DNA]</scope>
    <source>
        <strain evidence="9 10">DMA-k-7a</strain>
    </source>
</reference>
<proteinExistence type="predicted"/>
<dbReference type="EMBL" id="SMJU01000002">
    <property type="protein sequence ID" value="TDB67995.1"/>
    <property type="molecule type" value="Genomic_DNA"/>
</dbReference>
<dbReference type="InterPro" id="IPR011659">
    <property type="entry name" value="WD40"/>
</dbReference>
<evidence type="ECO:0000256" key="6">
    <source>
        <dbReference type="ARBA" id="ARBA00045885"/>
    </source>
</evidence>
<dbReference type="SUPFAM" id="SSF53474">
    <property type="entry name" value="alpha/beta-Hydrolases"/>
    <property type="match status" value="1"/>
</dbReference>
<dbReference type="PROSITE" id="PS00708">
    <property type="entry name" value="PRO_ENDOPEP_SER"/>
    <property type="match status" value="1"/>
</dbReference>
<protein>
    <recommendedName>
        <fullName evidence="5">Acyl-peptide hydrolase</fullName>
    </recommendedName>
    <alternativeName>
        <fullName evidence="4">Acylaminoacyl-peptidase</fullName>
    </alternativeName>
</protein>
<dbReference type="InterPro" id="IPR001375">
    <property type="entry name" value="Peptidase_S9_cat"/>
</dbReference>
<dbReference type="InterPro" id="IPR011042">
    <property type="entry name" value="6-blade_b-propeller_TolB-like"/>
</dbReference>
<dbReference type="PANTHER" id="PTHR42776">
    <property type="entry name" value="SERINE PEPTIDASE S9 FAMILY MEMBER"/>
    <property type="match status" value="1"/>
</dbReference>
<evidence type="ECO:0000313" key="10">
    <source>
        <dbReference type="Proteomes" id="UP000295706"/>
    </source>
</evidence>
<dbReference type="RefSeq" id="WP_132114532.1">
    <property type="nucleotide sequence ID" value="NZ_SMJU01000002.1"/>
</dbReference>
<keyword evidence="2" id="KW-0645">Protease</keyword>
<evidence type="ECO:0000256" key="3">
    <source>
        <dbReference type="ARBA" id="ARBA00022990"/>
    </source>
</evidence>
<dbReference type="OrthoDB" id="9812921at2"/>
<feature type="domain" description="Peptidase S9 prolyl oligopeptidase catalytic" evidence="8">
    <location>
        <begin position="452"/>
        <end position="659"/>
    </location>
</feature>
<feature type="chain" id="PRO_5020598000" description="Acyl-peptide hydrolase" evidence="7">
    <location>
        <begin position="22"/>
        <end position="662"/>
    </location>
</feature>
<accession>A0A4V2XAK7</accession>
<evidence type="ECO:0000256" key="7">
    <source>
        <dbReference type="SAM" id="SignalP"/>
    </source>
</evidence>
<dbReference type="PANTHER" id="PTHR42776:SF27">
    <property type="entry name" value="DIPEPTIDYL PEPTIDASE FAMILY MEMBER 6"/>
    <property type="match status" value="1"/>
</dbReference>
<dbReference type="GO" id="GO:0004252">
    <property type="term" value="F:serine-type endopeptidase activity"/>
    <property type="evidence" value="ECO:0007669"/>
    <property type="project" value="InterPro"/>
</dbReference>
<evidence type="ECO:0000256" key="4">
    <source>
        <dbReference type="ARBA" id="ARBA00032284"/>
    </source>
</evidence>
<evidence type="ECO:0000259" key="8">
    <source>
        <dbReference type="Pfam" id="PF00326"/>
    </source>
</evidence>
<evidence type="ECO:0000256" key="2">
    <source>
        <dbReference type="ARBA" id="ARBA00022825"/>
    </source>
</evidence>